<reference evidence="1" key="1">
    <citation type="submission" date="2021-08" db="EMBL/GenBank/DDBJ databases">
        <authorList>
            <person name="Stevens D.C."/>
        </authorList>
    </citation>
    <scope>NUCLEOTIDE SEQUENCE</scope>
    <source>
        <strain evidence="1">DSM 53165</strain>
    </source>
</reference>
<evidence type="ECO:0000313" key="2">
    <source>
        <dbReference type="Proteomes" id="UP001139031"/>
    </source>
</evidence>
<keyword evidence="2" id="KW-1185">Reference proteome</keyword>
<sequence>MRRALVVVCLLLPACSGGPETFWRGLQRGLCKFNRQCTDREREAVGDCERSYYERVQTPEGFADNCEDYDADVGRDCLRYIRESRRACRDLDARPQACAGICGPDTGIQFFQAGAGEEAAEAAATAWTPGLVAE</sequence>
<organism evidence="1 2">
    <name type="scientific">Nannocystis pusilla</name>
    <dbReference type="NCBI Taxonomy" id="889268"/>
    <lineage>
        <taxon>Bacteria</taxon>
        <taxon>Pseudomonadati</taxon>
        <taxon>Myxococcota</taxon>
        <taxon>Polyangia</taxon>
        <taxon>Nannocystales</taxon>
        <taxon>Nannocystaceae</taxon>
        <taxon>Nannocystis</taxon>
    </lineage>
</organism>
<proteinExistence type="predicted"/>
<evidence type="ECO:0000313" key="1">
    <source>
        <dbReference type="EMBL" id="MBZ5715825.1"/>
    </source>
</evidence>
<protein>
    <recommendedName>
        <fullName evidence="3">Lipoprotein</fullName>
    </recommendedName>
</protein>
<dbReference type="EMBL" id="JAIRAU010000059">
    <property type="protein sequence ID" value="MBZ5715825.1"/>
    <property type="molecule type" value="Genomic_DNA"/>
</dbReference>
<evidence type="ECO:0008006" key="3">
    <source>
        <dbReference type="Google" id="ProtNLM"/>
    </source>
</evidence>
<gene>
    <name evidence="1" type="ORF">K7C98_41900</name>
</gene>
<dbReference type="Proteomes" id="UP001139031">
    <property type="component" value="Unassembled WGS sequence"/>
</dbReference>
<dbReference type="RefSeq" id="WP_224197566.1">
    <property type="nucleotide sequence ID" value="NZ_JAIRAU010000059.1"/>
</dbReference>
<name>A0ABS7U692_9BACT</name>
<accession>A0ABS7U692</accession>
<comment type="caution">
    <text evidence="1">The sequence shown here is derived from an EMBL/GenBank/DDBJ whole genome shotgun (WGS) entry which is preliminary data.</text>
</comment>